<feature type="region of interest" description="Disordered" evidence="1">
    <location>
        <begin position="14"/>
        <end position="33"/>
    </location>
</feature>
<evidence type="ECO:0000313" key="2">
    <source>
        <dbReference type="EMBL" id="KZT68940.1"/>
    </source>
</evidence>
<feature type="region of interest" description="Disordered" evidence="1">
    <location>
        <begin position="69"/>
        <end position="93"/>
    </location>
</feature>
<proteinExistence type="predicted"/>
<evidence type="ECO:0000313" key="3">
    <source>
        <dbReference type="Proteomes" id="UP000076727"/>
    </source>
</evidence>
<name>A0A165Q2X1_9APHY</name>
<dbReference type="STRING" id="1314783.A0A165Q2X1"/>
<keyword evidence="3" id="KW-1185">Reference proteome</keyword>
<dbReference type="AlphaFoldDB" id="A0A165Q2X1"/>
<protein>
    <submittedName>
        <fullName evidence="2">Uncharacterized protein</fullName>
    </submittedName>
</protein>
<reference evidence="2 3" key="1">
    <citation type="journal article" date="2016" name="Mol. Biol. Evol.">
        <title>Comparative Genomics of Early-Diverging Mushroom-Forming Fungi Provides Insights into the Origins of Lignocellulose Decay Capabilities.</title>
        <authorList>
            <person name="Nagy L.G."/>
            <person name="Riley R."/>
            <person name="Tritt A."/>
            <person name="Adam C."/>
            <person name="Daum C."/>
            <person name="Floudas D."/>
            <person name="Sun H."/>
            <person name="Yadav J.S."/>
            <person name="Pangilinan J."/>
            <person name="Larsson K.H."/>
            <person name="Matsuura K."/>
            <person name="Barry K."/>
            <person name="Labutti K."/>
            <person name="Kuo R."/>
            <person name="Ohm R.A."/>
            <person name="Bhattacharya S.S."/>
            <person name="Shirouzu T."/>
            <person name="Yoshinaga Y."/>
            <person name="Martin F.M."/>
            <person name="Grigoriev I.V."/>
            <person name="Hibbett D.S."/>
        </authorList>
    </citation>
    <scope>NUCLEOTIDE SEQUENCE [LARGE SCALE GENOMIC DNA]</scope>
    <source>
        <strain evidence="2 3">L-15889</strain>
    </source>
</reference>
<organism evidence="2 3">
    <name type="scientific">Daedalea quercina L-15889</name>
    <dbReference type="NCBI Taxonomy" id="1314783"/>
    <lineage>
        <taxon>Eukaryota</taxon>
        <taxon>Fungi</taxon>
        <taxon>Dikarya</taxon>
        <taxon>Basidiomycota</taxon>
        <taxon>Agaricomycotina</taxon>
        <taxon>Agaricomycetes</taxon>
        <taxon>Polyporales</taxon>
        <taxon>Fomitopsis</taxon>
    </lineage>
</organism>
<gene>
    <name evidence="2" type="ORF">DAEQUDRAFT_727364</name>
</gene>
<dbReference type="Proteomes" id="UP000076727">
    <property type="component" value="Unassembled WGS sequence"/>
</dbReference>
<sequence>MDWFYNLRTHYFSDDDEDDISPDGEQTTTSDDGSLLAELDLSSRKDVAQHQSNPWTIAKINATTRKTTTNANAQKTHPINVPKRMSPDNSTTALRPKDRAILDVNKAKCTPAALKVKALEQIKANRSPEGVHIAADLGESAAITRRIASPYQAVPLDGHIRRMSPVEAHRLDKQAHDMSRPPSVGNDLISQRYTGFQNILHILDAIASSTVPGFLTKTRLLPTIWPLQGVAVIRFRRREQCGTGMNTSRRVAVAKISRP</sequence>
<dbReference type="EMBL" id="KV429062">
    <property type="protein sequence ID" value="KZT68940.1"/>
    <property type="molecule type" value="Genomic_DNA"/>
</dbReference>
<evidence type="ECO:0000256" key="1">
    <source>
        <dbReference type="SAM" id="MobiDB-lite"/>
    </source>
</evidence>
<accession>A0A165Q2X1</accession>